<dbReference type="KEGG" id="pis:Pisl_0316"/>
<reference evidence="6" key="1">
    <citation type="submission" date="2006-12" db="EMBL/GenBank/DDBJ databases">
        <title>Complete sequence of Pyrobaculum islandicum DSM 4184.</title>
        <authorList>
            <person name="Copeland A."/>
            <person name="Lucas S."/>
            <person name="Lapidus A."/>
            <person name="Barry K."/>
            <person name="Detter J.C."/>
            <person name="Glavina del Rio T."/>
            <person name="Dalin E."/>
            <person name="Tice H."/>
            <person name="Pitluck S."/>
            <person name="Meincke L."/>
            <person name="Brettin T."/>
            <person name="Bruce D."/>
            <person name="Han C."/>
            <person name="Tapia R."/>
            <person name="Gilna P."/>
            <person name="Schmutz J."/>
            <person name="Larimer F."/>
            <person name="Land M."/>
            <person name="Hauser L."/>
            <person name="Kyrpides N."/>
            <person name="Mikhailova N."/>
            <person name="Cozen A.E."/>
            <person name="Fitz-Gibbon S.T."/>
            <person name="House C.H."/>
            <person name="Saltikov C."/>
            <person name="Lowe T."/>
            <person name="Richardson P."/>
        </authorList>
    </citation>
    <scope>NUCLEOTIDE SEQUENCE [LARGE SCALE GENOMIC DNA]</scope>
    <source>
        <strain evidence="6">DSM 4184</strain>
    </source>
</reference>
<dbReference type="InterPro" id="IPR051010">
    <property type="entry name" value="BCAA_transport"/>
</dbReference>
<feature type="domain" description="Receptor ligand binding region" evidence="5">
    <location>
        <begin position="60"/>
        <end position="391"/>
    </location>
</feature>
<dbReference type="PANTHER" id="PTHR30483:SF40">
    <property type="entry name" value="HISTIDINE KINASE"/>
    <property type="match status" value="1"/>
</dbReference>
<evidence type="ECO:0000313" key="7">
    <source>
        <dbReference type="Proteomes" id="UP000002595"/>
    </source>
</evidence>
<keyword evidence="2" id="KW-0812">Transmembrane</keyword>
<dbReference type="PANTHER" id="PTHR30483">
    <property type="entry name" value="LEUCINE-SPECIFIC-BINDING PROTEIN"/>
    <property type="match status" value="1"/>
</dbReference>
<dbReference type="GO" id="GO:0016020">
    <property type="term" value="C:membrane"/>
    <property type="evidence" value="ECO:0007669"/>
    <property type="project" value="UniProtKB-SubCell"/>
</dbReference>
<dbReference type="InterPro" id="IPR001828">
    <property type="entry name" value="ANF_lig-bd_rcpt"/>
</dbReference>
<proteinExistence type="predicted"/>
<protein>
    <submittedName>
        <fullName evidence="6">Amino acid/amide ABC transporter substrate-binding protein, HAAT family</fullName>
    </submittedName>
</protein>
<keyword evidence="7" id="KW-1185">Reference proteome</keyword>
<organism evidence="6 7">
    <name type="scientific">Pyrobaculum islandicum (strain DSM 4184 / JCM 9189 / GEO3)</name>
    <dbReference type="NCBI Taxonomy" id="384616"/>
    <lineage>
        <taxon>Archaea</taxon>
        <taxon>Thermoproteota</taxon>
        <taxon>Thermoprotei</taxon>
        <taxon>Thermoproteales</taxon>
        <taxon>Thermoproteaceae</taxon>
        <taxon>Pyrobaculum</taxon>
    </lineage>
</organism>
<evidence type="ECO:0000313" key="6">
    <source>
        <dbReference type="EMBL" id="ABL87494.1"/>
    </source>
</evidence>
<dbReference type="Pfam" id="PF01094">
    <property type="entry name" value="ANF_receptor"/>
    <property type="match status" value="1"/>
</dbReference>
<dbReference type="EMBL" id="CP000504">
    <property type="protein sequence ID" value="ABL87494.1"/>
    <property type="molecule type" value="Genomic_DNA"/>
</dbReference>
<sequence>MYIASQDRVIYGEPQPVTPPQGVLTPVIVNITVTPADKFIDIGVLQPLSGRLGSLGELARAAAELAAEDVNRYLTKIGAPFRVRILADDTQADPALALEKLKSLHAKGVKYYIVRTSGEVRQMKPYANENKLVLISVSSTAPGLVTSSDYVFRLPPDDTRQAKALAAVLKQQGAKAVVLIFRNDDWGRGIATQLQNLLKDEMEVIAAAAYDPQKSEFSAEVSTLAEKVSYAVNKYGADKVAVVAPGFAELQAIFLTAANYPVLSQVRWYGTDGSTGLKELTDPKVCQFALKVGGFVSTKFAPAKSQYYDRVRNYILSKYGREPDAYAYNAYDAVWLITYTILQNGGDSDTTKFFAKFPEVAANYFGASGLTKLNQNHDRDTADYALWALVGS</sequence>
<evidence type="ECO:0000259" key="5">
    <source>
        <dbReference type="Pfam" id="PF01094"/>
    </source>
</evidence>
<keyword evidence="4" id="KW-0472">Membrane</keyword>
<dbReference type="SUPFAM" id="SSF53822">
    <property type="entry name" value="Periplasmic binding protein-like I"/>
    <property type="match status" value="1"/>
</dbReference>
<gene>
    <name evidence="6" type="ordered locus">Pisl_0316</name>
</gene>
<evidence type="ECO:0000256" key="3">
    <source>
        <dbReference type="ARBA" id="ARBA00022989"/>
    </source>
</evidence>
<dbReference type="eggNOG" id="arCOG01021">
    <property type="taxonomic scope" value="Archaea"/>
</dbReference>
<dbReference type="STRING" id="384616.Pisl_0316"/>
<dbReference type="InterPro" id="IPR028082">
    <property type="entry name" value="Peripla_BP_I"/>
</dbReference>
<evidence type="ECO:0000256" key="1">
    <source>
        <dbReference type="ARBA" id="ARBA00004370"/>
    </source>
</evidence>
<dbReference type="Proteomes" id="UP000002595">
    <property type="component" value="Chromosome"/>
</dbReference>
<evidence type="ECO:0000256" key="2">
    <source>
        <dbReference type="ARBA" id="ARBA00022692"/>
    </source>
</evidence>
<comment type="subcellular location">
    <subcellularLocation>
        <location evidence="1">Membrane</location>
    </subcellularLocation>
</comment>
<dbReference type="AlphaFoldDB" id="A1RRB2"/>
<dbReference type="Gene3D" id="3.40.50.2300">
    <property type="match status" value="2"/>
</dbReference>
<name>A1RRB2_PYRIL</name>
<keyword evidence="3" id="KW-1133">Transmembrane helix</keyword>
<dbReference type="HOGENOM" id="CLU_027128_5_1_2"/>
<accession>A1RRB2</accession>
<evidence type="ECO:0000256" key="4">
    <source>
        <dbReference type="ARBA" id="ARBA00023136"/>
    </source>
</evidence>